<dbReference type="InterPro" id="IPR011006">
    <property type="entry name" value="CheY-like_superfamily"/>
</dbReference>
<dbReference type="Pfam" id="PF00072">
    <property type="entry name" value="Response_reg"/>
    <property type="match status" value="1"/>
</dbReference>
<dbReference type="RefSeq" id="WP_026135230.1">
    <property type="nucleotide sequence ID" value="NZ_KQ976354.1"/>
</dbReference>
<gene>
    <name evidence="3" type="ORF">WA1_40335</name>
</gene>
<dbReference type="InterPro" id="IPR052048">
    <property type="entry name" value="ST_Response_Regulator"/>
</dbReference>
<dbReference type="InterPro" id="IPR001789">
    <property type="entry name" value="Sig_transdc_resp-reg_receiver"/>
</dbReference>
<dbReference type="OrthoDB" id="9790669at2"/>
<keyword evidence="4" id="KW-1185">Reference proteome</keyword>
<evidence type="ECO:0000313" key="4">
    <source>
        <dbReference type="Proteomes" id="UP000076925"/>
    </source>
</evidence>
<organism evidence="3 4">
    <name type="scientific">Scytonema hofmannii PCC 7110</name>
    <dbReference type="NCBI Taxonomy" id="128403"/>
    <lineage>
        <taxon>Bacteria</taxon>
        <taxon>Bacillati</taxon>
        <taxon>Cyanobacteriota</taxon>
        <taxon>Cyanophyceae</taxon>
        <taxon>Nostocales</taxon>
        <taxon>Scytonemataceae</taxon>
        <taxon>Scytonema</taxon>
    </lineage>
</organism>
<dbReference type="GO" id="GO:0000160">
    <property type="term" value="P:phosphorelay signal transduction system"/>
    <property type="evidence" value="ECO:0007669"/>
    <property type="project" value="InterPro"/>
</dbReference>
<sequence length="138" mass="15339">MLMLFCESSTLRVLVVDDHELTRLTLKLAFSCQENIQVVGLASNGQEAIELVERTHPDVIVLDLQMPIMDGWSASSHIKAISPNTQIIAYSSVEDVKYQDTKEVGSLDAFCKKDVPTTELIALVRQLGKKSENRSFAD</sequence>
<dbReference type="InterPro" id="IPR058245">
    <property type="entry name" value="NreC/VraR/RcsB-like_REC"/>
</dbReference>
<dbReference type="Proteomes" id="UP000076925">
    <property type="component" value="Unassembled WGS sequence"/>
</dbReference>
<proteinExistence type="predicted"/>
<dbReference type="PANTHER" id="PTHR43228">
    <property type="entry name" value="TWO-COMPONENT RESPONSE REGULATOR"/>
    <property type="match status" value="1"/>
</dbReference>
<keyword evidence="1" id="KW-0597">Phosphoprotein</keyword>
<protein>
    <submittedName>
        <fullName evidence="3">Two-component system response regulator</fullName>
    </submittedName>
</protein>
<dbReference type="SUPFAM" id="SSF52172">
    <property type="entry name" value="CheY-like"/>
    <property type="match status" value="1"/>
</dbReference>
<feature type="domain" description="Response regulatory" evidence="2">
    <location>
        <begin position="12"/>
        <end position="128"/>
    </location>
</feature>
<dbReference type="SMART" id="SM00448">
    <property type="entry name" value="REC"/>
    <property type="match status" value="1"/>
</dbReference>
<dbReference type="Gene3D" id="3.40.50.2300">
    <property type="match status" value="1"/>
</dbReference>
<evidence type="ECO:0000259" key="2">
    <source>
        <dbReference type="PROSITE" id="PS50110"/>
    </source>
</evidence>
<dbReference type="PANTHER" id="PTHR43228:SF1">
    <property type="entry name" value="TWO-COMPONENT RESPONSE REGULATOR ARR22"/>
    <property type="match status" value="1"/>
</dbReference>
<dbReference type="PROSITE" id="PS50110">
    <property type="entry name" value="RESPONSE_REGULATORY"/>
    <property type="match status" value="1"/>
</dbReference>
<evidence type="ECO:0000256" key="1">
    <source>
        <dbReference type="PROSITE-ProRule" id="PRU00169"/>
    </source>
</evidence>
<feature type="modified residue" description="4-aspartylphosphate" evidence="1">
    <location>
        <position position="63"/>
    </location>
</feature>
<dbReference type="STRING" id="128403.WA1_40335"/>
<dbReference type="AlphaFoldDB" id="A0A139WU78"/>
<dbReference type="EMBL" id="ANNX02000047">
    <property type="protein sequence ID" value="KYC35998.1"/>
    <property type="molecule type" value="Genomic_DNA"/>
</dbReference>
<accession>A0A139WU78</accession>
<reference evidence="3 4" key="1">
    <citation type="journal article" date="2013" name="Genome Biol. Evol.">
        <title>Genomes of Stigonematalean cyanobacteria (subsection V) and the evolution of oxygenic photosynthesis from prokaryotes to plastids.</title>
        <authorList>
            <person name="Dagan T."/>
            <person name="Roettger M."/>
            <person name="Stucken K."/>
            <person name="Landan G."/>
            <person name="Koch R."/>
            <person name="Major P."/>
            <person name="Gould S.B."/>
            <person name="Goremykin V.V."/>
            <person name="Rippka R."/>
            <person name="Tandeau de Marsac N."/>
            <person name="Gugger M."/>
            <person name="Lockhart P.J."/>
            <person name="Allen J.F."/>
            <person name="Brune I."/>
            <person name="Maus I."/>
            <person name="Puhler A."/>
            <person name="Martin W.F."/>
        </authorList>
    </citation>
    <scope>NUCLEOTIDE SEQUENCE [LARGE SCALE GENOMIC DNA]</scope>
    <source>
        <strain evidence="3 4">PCC 7110</strain>
    </source>
</reference>
<name>A0A139WU78_9CYAN</name>
<dbReference type="CDD" id="cd17535">
    <property type="entry name" value="REC_NarL-like"/>
    <property type="match status" value="1"/>
</dbReference>
<evidence type="ECO:0000313" key="3">
    <source>
        <dbReference type="EMBL" id="KYC35998.1"/>
    </source>
</evidence>
<comment type="caution">
    <text evidence="3">The sequence shown here is derived from an EMBL/GenBank/DDBJ whole genome shotgun (WGS) entry which is preliminary data.</text>
</comment>